<feature type="transmembrane region" description="Helical" evidence="9">
    <location>
        <begin position="1101"/>
        <end position="1121"/>
    </location>
</feature>
<dbReference type="PANTHER" id="PTHR12341:SF75">
    <property type="entry name" value="EXONUCLEASE XRNA, PUTATIVE-RELATED"/>
    <property type="match status" value="1"/>
</dbReference>
<dbReference type="InterPro" id="IPR041412">
    <property type="entry name" value="Xrn1_helical"/>
</dbReference>
<evidence type="ECO:0000256" key="9">
    <source>
        <dbReference type="SAM" id="Phobius"/>
    </source>
</evidence>
<feature type="compositionally biased region" description="Low complexity" evidence="8">
    <location>
        <begin position="1000"/>
        <end position="1015"/>
    </location>
</feature>
<keyword evidence="10" id="KW-0732">Signal</keyword>
<keyword evidence="1" id="KW-0540">Nuclease</keyword>
<evidence type="ECO:0000256" key="4">
    <source>
        <dbReference type="ARBA" id="ARBA00022801"/>
    </source>
</evidence>
<evidence type="ECO:0000256" key="2">
    <source>
        <dbReference type="ARBA" id="ARBA00022723"/>
    </source>
</evidence>
<feature type="transmembrane region" description="Helical" evidence="9">
    <location>
        <begin position="1162"/>
        <end position="1182"/>
    </location>
</feature>
<keyword evidence="3 7" id="KW-0863">Zinc-finger</keyword>
<keyword evidence="2" id="KW-0479">Metal-binding</keyword>
<keyword evidence="6" id="KW-0269">Exonuclease</keyword>
<feature type="region of interest" description="Disordered" evidence="8">
    <location>
        <begin position="664"/>
        <end position="705"/>
    </location>
</feature>
<feature type="domain" description="RanBP2-type" evidence="11">
    <location>
        <begin position="1237"/>
        <end position="1263"/>
    </location>
</feature>
<sequence>MRALAPLTLYFVFLFCFPCLHHTLAKVRATERTDTASYATHRHGSSPLFPLAPTHASTAPRPPVQIPFPAARALPRGPFHNSNYRCIPSDFNHARFPRLRTDSLTPPLHSTSPLHVCVCVCLQQCFGTFHFLFALSECAGCTALRTLRSLSSNDWSVRGKEAGRIDPPFRPQFTHLVPKRVFDGTGFAAMGVPKFAAWLRKKYPSMVMARCPGDVHGLYIDLNGLIHPCCHNEHDPSVALRTEEGKLRSICLAIETLVVTVRPQHLLYIAIDGVAPRAKMNQQRLRRYMSAAVPLADTNKTFHGDSRGISETMVAAFEEFTQAEFDEVERELEDVSQALMKDVLYGGGATTDLGDEATGEGEGADGLPVAPPTALPTVESEGEGAACGSAAQAGRQPTACAPPARFDSNCISPGTVFMDAVAAAVRDYIHRKLAPKANDGGDSAEVEAGSSPSSSTTINAPCAHWAGLTVVFSDSNTAGEGEHKLVDFLRTQSAFPGFNGSGCHVIAGLDADLIFLSLSLHIPRVVILRDNNQSSYEQALLLDTAGGTLMTKKVSLKAKKPQAREALVASSLTSSGTMTLATESPRHIADMVVKPCISYEYFDIDVVGSSLVSEVYQLCLENCIRIRGDPLTCAANCVAANGFCFYRYNRAGGGEDGGGADIDGTNSGAAKVTSPTANKGDGKSGEKPTARPRAPPPPFHPCTSTGNSKIVDDFIVLGMLLGNDFLPHLPSVYCGESAMDTLMDVYTRAVLPYGYLTGVKCEIQLAQLERLLRAYAAVEAVRFRQFAIQSGTMTPQEAATPELCSAADHRCWRDVYVRTTSLRDEAGTQAACRSYVEGLQFVWRYYSSVSLQVNWAWYYPFYHAPLALDIADFLRAQGPQVQTTLAALELEGQPPSPFCQLLCILPPPSRQLVPEALRAAMTSPPAELVDTFPHRWVVDRTGAYGKDHLAAVLLPFANLPPLQGLVAAASGIYTAEEKQRNTLRFTHYVFEGQSAQLARGPAATSTGAAPATATAENLTNPAVSQEARAAPFSKPRRASPVRTAPPVRGSATTMMRGFRIQGSGLRALSAEEVPTNMRDCTTIACFSLAEIVPPLSRPRTYSYAVPIPCLTALPYGGRVAAQRRPRHRRGVDQSCKNENACVTANNAAGAQASTPAVLFGEFAVCLAAMGVLTAGATVWHSFSLRPLLRSGPILLQLCCICATVIWLAFVLGLAVTPKGRSAGSGQRRHRIFTAFVDWQCSVCLSLNFSRNRRCFMCCAPYDPHRCVALFSSCHPPEPPLMDPDHSAYAACYGIPAV</sequence>
<evidence type="ECO:0000256" key="7">
    <source>
        <dbReference type="PROSITE-ProRule" id="PRU00322"/>
    </source>
</evidence>
<evidence type="ECO:0000256" key="3">
    <source>
        <dbReference type="ARBA" id="ARBA00022771"/>
    </source>
</evidence>
<feature type="region of interest" description="Disordered" evidence="8">
    <location>
        <begin position="1000"/>
        <end position="1049"/>
    </location>
</feature>
<dbReference type="Proteomes" id="UP000319462">
    <property type="component" value="Chromosome 17"/>
</dbReference>
<feature type="compositionally biased region" description="Acidic residues" evidence="8">
    <location>
        <begin position="353"/>
        <end position="363"/>
    </location>
</feature>
<evidence type="ECO:0000256" key="5">
    <source>
        <dbReference type="ARBA" id="ARBA00022833"/>
    </source>
</evidence>
<dbReference type="GO" id="GO:0004534">
    <property type="term" value="F:5'-3' RNA exonuclease activity"/>
    <property type="evidence" value="ECO:0007669"/>
    <property type="project" value="TreeGrafter"/>
</dbReference>
<dbReference type="InterPro" id="IPR001876">
    <property type="entry name" value="Znf_RanBP2"/>
</dbReference>
<dbReference type="EMBL" id="LS997616">
    <property type="protein sequence ID" value="SYZ64600.1"/>
    <property type="molecule type" value="Genomic_DNA"/>
</dbReference>
<dbReference type="Pfam" id="PF17846">
    <property type="entry name" value="XRN_M"/>
    <property type="match status" value="2"/>
</dbReference>
<protein>
    <submittedName>
        <fullName evidence="12">5'-3'_exoribonuclease_B</fullName>
    </submittedName>
</protein>
<dbReference type="GO" id="GO:0000956">
    <property type="term" value="P:nuclear-transcribed mRNA catabolic process"/>
    <property type="evidence" value="ECO:0007669"/>
    <property type="project" value="TreeGrafter"/>
</dbReference>
<dbReference type="PANTHER" id="PTHR12341">
    <property type="entry name" value="5'-&gt;3' EXORIBONUCLEASE"/>
    <property type="match status" value="1"/>
</dbReference>
<proteinExistence type="predicted"/>
<feature type="chain" id="PRO_5017967214" evidence="10">
    <location>
        <begin position="26"/>
        <end position="1297"/>
    </location>
</feature>
<dbReference type="SMART" id="SM00547">
    <property type="entry name" value="ZnF_RBZ"/>
    <property type="match status" value="1"/>
</dbReference>
<feature type="signal peptide" evidence="10">
    <location>
        <begin position="1"/>
        <end position="25"/>
    </location>
</feature>
<dbReference type="CDD" id="cd18673">
    <property type="entry name" value="PIN_XRN1-2-like"/>
    <property type="match status" value="1"/>
</dbReference>
<evidence type="ECO:0000259" key="11">
    <source>
        <dbReference type="PROSITE" id="PS50199"/>
    </source>
</evidence>
<dbReference type="InterPro" id="IPR027073">
    <property type="entry name" value="5_3_exoribonuclease"/>
</dbReference>
<feature type="compositionally biased region" description="Polar residues" evidence="8">
    <location>
        <begin position="665"/>
        <end position="677"/>
    </location>
</feature>
<accession>A0A3P3Z385</accession>
<evidence type="ECO:0000256" key="8">
    <source>
        <dbReference type="SAM" id="MobiDB-lite"/>
    </source>
</evidence>
<keyword evidence="9" id="KW-0812">Transmembrane</keyword>
<evidence type="ECO:0000313" key="12">
    <source>
        <dbReference type="EMBL" id="SYZ64600.1"/>
    </source>
</evidence>
<feature type="transmembrane region" description="Helical" evidence="9">
    <location>
        <begin position="1194"/>
        <end position="1215"/>
    </location>
</feature>
<dbReference type="Gene3D" id="1.25.40.1050">
    <property type="match status" value="1"/>
</dbReference>
<evidence type="ECO:0000256" key="10">
    <source>
        <dbReference type="SAM" id="SignalP"/>
    </source>
</evidence>
<dbReference type="Pfam" id="PF03159">
    <property type="entry name" value="XRN_N"/>
    <property type="match status" value="1"/>
</dbReference>
<dbReference type="PROSITE" id="PS01358">
    <property type="entry name" value="ZF_RANBP2_1"/>
    <property type="match status" value="1"/>
</dbReference>
<dbReference type="GO" id="GO:0008270">
    <property type="term" value="F:zinc ion binding"/>
    <property type="evidence" value="ECO:0007669"/>
    <property type="project" value="UniProtKB-KW"/>
</dbReference>
<gene>
    <name evidence="12" type="ORF">LBRM2904_17.1430</name>
</gene>
<dbReference type="PROSITE" id="PS50199">
    <property type="entry name" value="ZF_RANBP2_2"/>
    <property type="match status" value="1"/>
</dbReference>
<evidence type="ECO:0000256" key="6">
    <source>
        <dbReference type="ARBA" id="ARBA00022839"/>
    </source>
</evidence>
<evidence type="ECO:0000313" key="13">
    <source>
        <dbReference type="Proteomes" id="UP000319462"/>
    </source>
</evidence>
<dbReference type="GO" id="GO:0003723">
    <property type="term" value="F:RNA binding"/>
    <property type="evidence" value="ECO:0007669"/>
    <property type="project" value="TreeGrafter"/>
</dbReference>
<feature type="compositionally biased region" description="Basic and acidic residues" evidence="8">
    <location>
        <begin position="680"/>
        <end position="689"/>
    </location>
</feature>
<keyword evidence="5" id="KW-0862">Zinc</keyword>
<feature type="region of interest" description="Disordered" evidence="8">
    <location>
        <begin position="350"/>
        <end position="369"/>
    </location>
</feature>
<feature type="region of interest" description="Disordered" evidence="8">
    <location>
        <begin position="436"/>
        <end position="456"/>
    </location>
</feature>
<keyword evidence="4" id="KW-0378">Hydrolase</keyword>
<name>A0A3P3Z385_LEIBR</name>
<dbReference type="GO" id="GO:0005634">
    <property type="term" value="C:nucleus"/>
    <property type="evidence" value="ECO:0007669"/>
    <property type="project" value="TreeGrafter"/>
</dbReference>
<dbReference type="InterPro" id="IPR004859">
    <property type="entry name" value="Xrn1_N"/>
</dbReference>
<keyword evidence="9" id="KW-1133">Transmembrane helix</keyword>
<evidence type="ECO:0000256" key="1">
    <source>
        <dbReference type="ARBA" id="ARBA00022722"/>
    </source>
</evidence>
<keyword evidence="9" id="KW-0472">Membrane</keyword>
<reference evidence="12 13" key="1">
    <citation type="submission" date="2018-09" db="EMBL/GenBank/DDBJ databases">
        <authorList>
            <person name="Peiro R."/>
            <person name="Begona"/>
            <person name="Cbmso G."/>
            <person name="Lopez M."/>
            <person name="Gonzalez S."/>
        </authorList>
    </citation>
    <scope>NUCLEOTIDE SEQUENCE [LARGE SCALE GENOMIC DNA]</scope>
</reference>
<organism evidence="12 13">
    <name type="scientific">Leishmania braziliensis MHOM/BR/75/M2904</name>
    <dbReference type="NCBI Taxonomy" id="420245"/>
    <lineage>
        <taxon>Eukaryota</taxon>
        <taxon>Discoba</taxon>
        <taxon>Euglenozoa</taxon>
        <taxon>Kinetoplastea</taxon>
        <taxon>Metakinetoplastina</taxon>
        <taxon>Trypanosomatida</taxon>
        <taxon>Trypanosomatidae</taxon>
        <taxon>Leishmaniinae</taxon>
        <taxon>Leishmania</taxon>
        <taxon>Leishmania braziliensis species complex</taxon>
    </lineage>
</organism>
<dbReference type="Gene3D" id="3.40.50.12390">
    <property type="match status" value="2"/>
</dbReference>